<gene>
    <name evidence="1" type="ORF">FS935_20070</name>
</gene>
<organism evidence="1 2">
    <name type="scientific">Metabacillus litoralis</name>
    <dbReference type="NCBI Taxonomy" id="152268"/>
    <lineage>
        <taxon>Bacteria</taxon>
        <taxon>Bacillati</taxon>
        <taxon>Bacillota</taxon>
        <taxon>Bacilli</taxon>
        <taxon>Bacillales</taxon>
        <taxon>Bacillaceae</taxon>
        <taxon>Metabacillus</taxon>
    </lineage>
</organism>
<sequence length="138" mass="16246">MHHYFIAVETFEHIIECFCPDGAHEDSLEIKKEDIIEVTNDRQYMFDNGWYIKVVLNNDWHFHMALEDLERYFTQGMIISLVDIELKINHLNYVIDQSLGKGDEAAFLQSTKSLKESKQLKLNLESYLSHVSENLFMS</sequence>
<dbReference type="OrthoDB" id="2867457at2"/>
<name>A0A5C6VJK6_9BACI</name>
<dbReference type="RefSeq" id="WP_146950431.1">
    <property type="nucleotide sequence ID" value="NZ_VOQF01000017.1"/>
</dbReference>
<accession>A0A5C6VJK6</accession>
<reference evidence="1 2" key="1">
    <citation type="journal article" date="2005" name="Int. J. Syst. Evol. Microbiol.">
        <title>Bacillus litoralis sp. nov., isolated from a tidal flat of the Yellow Sea in Korea.</title>
        <authorList>
            <person name="Yoon J.H."/>
            <person name="Oh T.K."/>
        </authorList>
    </citation>
    <scope>NUCLEOTIDE SEQUENCE [LARGE SCALE GENOMIC DNA]</scope>
    <source>
        <strain evidence="1 2">SW-211</strain>
    </source>
</reference>
<protein>
    <recommendedName>
        <fullName evidence="3">IDEAL domain-containing protein</fullName>
    </recommendedName>
</protein>
<evidence type="ECO:0000313" key="1">
    <source>
        <dbReference type="EMBL" id="TXC85663.1"/>
    </source>
</evidence>
<dbReference type="AlphaFoldDB" id="A0A5C6VJK6"/>
<comment type="caution">
    <text evidence="1">The sequence shown here is derived from an EMBL/GenBank/DDBJ whole genome shotgun (WGS) entry which is preliminary data.</text>
</comment>
<dbReference type="Proteomes" id="UP000321363">
    <property type="component" value="Unassembled WGS sequence"/>
</dbReference>
<evidence type="ECO:0000313" key="2">
    <source>
        <dbReference type="Proteomes" id="UP000321363"/>
    </source>
</evidence>
<keyword evidence="2" id="KW-1185">Reference proteome</keyword>
<evidence type="ECO:0008006" key="3">
    <source>
        <dbReference type="Google" id="ProtNLM"/>
    </source>
</evidence>
<dbReference type="EMBL" id="VOQF01000017">
    <property type="protein sequence ID" value="TXC85663.1"/>
    <property type="molecule type" value="Genomic_DNA"/>
</dbReference>
<proteinExistence type="predicted"/>